<sequence>MPMSGPTGGEIRAVELVDPVLKAQIALATNALGPGSPVARALITCAQALALNEFFDTQLRGITRRR</sequence>
<dbReference type="AlphaFoldDB" id="A0A655FAJ7"/>
<name>A0A655FAJ7_MYCTX</name>
<evidence type="ECO:0000313" key="2">
    <source>
        <dbReference type="Proteomes" id="UP000039217"/>
    </source>
</evidence>
<protein>
    <submittedName>
        <fullName evidence="1">LysR family transcriptional regulator</fullName>
    </submittedName>
</protein>
<dbReference type="EMBL" id="CQQC01001035">
    <property type="protein sequence ID" value="CNV58316.1"/>
    <property type="molecule type" value="Genomic_DNA"/>
</dbReference>
<proteinExistence type="predicted"/>
<organism evidence="1 2">
    <name type="scientific">Mycobacterium tuberculosis</name>
    <dbReference type="NCBI Taxonomy" id="1773"/>
    <lineage>
        <taxon>Bacteria</taxon>
        <taxon>Bacillati</taxon>
        <taxon>Actinomycetota</taxon>
        <taxon>Actinomycetes</taxon>
        <taxon>Mycobacteriales</taxon>
        <taxon>Mycobacteriaceae</taxon>
        <taxon>Mycobacterium</taxon>
        <taxon>Mycobacterium tuberculosis complex</taxon>
    </lineage>
</organism>
<evidence type="ECO:0000313" key="1">
    <source>
        <dbReference type="EMBL" id="CNV58316.1"/>
    </source>
</evidence>
<gene>
    <name evidence="1" type="ORF">ERS007661_02748</name>
</gene>
<reference evidence="1 2" key="1">
    <citation type="submission" date="2015-03" db="EMBL/GenBank/DDBJ databases">
        <authorList>
            <consortium name="Pathogen Informatics"/>
        </authorList>
    </citation>
    <scope>NUCLEOTIDE SEQUENCE [LARGE SCALE GENOMIC DNA]</scope>
    <source>
        <strain evidence="1 2">D00501624</strain>
    </source>
</reference>
<accession>A0A655FAJ7</accession>
<dbReference type="Proteomes" id="UP000039217">
    <property type="component" value="Unassembled WGS sequence"/>
</dbReference>